<dbReference type="Proteomes" id="UP000801492">
    <property type="component" value="Unassembled WGS sequence"/>
</dbReference>
<dbReference type="FunFam" id="1.20.1250.20:FF:000423">
    <property type="entry name" value="Putative inorganic phosphate cotransporter-like Protein"/>
    <property type="match status" value="1"/>
</dbReference>
<feature type="transmembrane region" description="Helical" evidence="7">
    <location>
        <begin position="20"/>
        <end position="43"/>
    </location>
</feature>
<feature type="transmembrane region" description="Helical" evidence="7">
    <location>
        <begin position="112"/>
        <end position="132"/>
    </location>
</feature>
<sequence length="468" mass="51994">MAIKPHYCIYGKLVIPQRYVLCFMIFLAVLISYTMRVCLHIAIVEIAVPLRHMQGNLTDPCPDLKESTVDVKGGTYNWTAEQQGHILGAFFPGYVITHLPGGFLADVIGAKHILGGGLALSAVFTFLTPVVIKNSEWWGVYIIRFFIGFAQGPIYPCLSTFLSKWVPLRERTALGAFVNTGNQLGSIIGNLGSSQIMAHINWPMVFYFWAILAAIWYIFFMLTCYSEPTTHPFVTEGEAQMLHEAIGPKQKFKVPWLSIVKDPAVWGLLGGQIGHDVIFFLIVVQLPTYMKNVLKFNIKENGVLNSIPYLCLWLSSLVTGVLADYLISKDKISILRIRQIYTFVGNVGPGICVVIASYLGCNRIASASMFIIGMLIMGPFYSGMKVNVLDITKNFAGIIMAIVNGLGALAYFPVPSVTSMVTKNNTLEEWRIVFWVLLLICTAVSSAYVLLTSGERAEWDKVENQESE</sequence>
<dbReference type="OrthoDB" id="2985014at2759"/>
<keyword evidence="6 7" id="KW-0472">Membrane</keyword>
<evidence type="ECO:0000256" key="7">
    <source>
        <dbReference type="SAM" id="Phobius"/>
    </source>
</evidence>
<dbReference type="InterPro" id="IPR050382">
    <property type="entry name" value="MFS_Na/Anion_cotransporter"/>
</dbReference>
<feature type="transmembrane region" description="Helical" evidence="7">
    <location>
        <begin position="364"/>
        <end position="382"/>
    </location>
</feature>
<keyword evidence="4" id="KW-0769">Symport</keyword>
<feature type="transmembrane region" description="Helical" evidence="7">
    <location>
        <begin position="86"/>
        <end position="105"/>
    </location>
</feature>
<comment type="subcellular location">
    <subcellularLocation>
        <location evidence="1">Membrane</location>
        <topology evidence="1">Multi-pass membrane protein</topology>
    </subcellularLocation>
</comment>
<dbReference type="PROSITE" id="PS50850">
    <property type="entry name" value="MFS"/>
    <property type="match status" value="1"/>
</dbReference>
<evidence type="ECO:0000256" key="4">
    <source>
        <dbReference type="ARBA" id="ARBA00022847"/>
    </source>
</evidence>
<dbReference type="SUPFAM" id="SSF103473">
    <property type="entry name" value="MFS general substrate transporter"/>
    <property type="match status" value="1"/>
</dbReference>
<proteinExistence type="predicted"/>
<comment type="caution">
    <text evidence="9">The sequence shown here is derived from an EMBL/GenBank/DDBJ whole genome shotgun (WGS) entry which is preliminary data.</text>
</comment>
<feature type="transmembrane region" description="Helical" evidence="7">
    <location>
        <begin position="306"/>
        <end position="327"/>
    </location>
</feature>
<dbReference type="GO" id="GO:0016020">
    <property type="term" value="C:membrane"/>
    <property type="evidence" value="ECO:0007669"/>
    <property type="project" value="UniProtKB-SubCell"/>
</dbReference>
<reference evidence="9" key="1">
    <citation type="submission" date="2019-08" db="EMBL/GenBank/DDBJ databases">
        <title>The genome of the North American firefly Photinus pyralis.</title>
        <authorList>
            <consortium name="Photinus pyralis genome working group"/>
            <person name="Fallon T.R."/>
            <person name="Sander Lower S.E."/>
            <person name="Weng J.-K."/>
        </authorList>
    </citation>
    <scope>NUCLEOTIDE SEQUENCE</scope>
    <source>
        <strain evidence="9">TRF0915ILg1</strain>
        <tissue evidence="9">Whole body</tissue>
    </source>
</reference>
<evidence type="ECO:0000256" key="1">
    <source>
        <dbReference type="ARBA" id="ARBA00004141"/>
    </source>
</evidence>
<evidence type="ECO:0000259" key="8">
    <source>
        <dbReference type="PROSITE" id="PS50850"/>
    </source>
</evidence>
<dbReference type="InterPro" id="IPR020846">
    <property type="entry name" value="MFS_dom"/>
</dbReference>
<feature type="transmembrane region" description="Helical" evidence="7">
    <location>
        <begin position="394"/>
        <end position="412"/>
    </location>
</feature>
<evidence type="ECO:0000256" key="2">
    <source>
        <dbReference type="ARBA" id="ARBA00022448"/>
    </source>
</evidence>
<evidence type="ECO:0000256" key="5">
    <source>
        <dbReference type="ARBA" id="ARBA00022989"/>
    </source>
</evidence>
<dbReference type="EMBL" id="VTPC01005319">
    <property type="protein sequence ID" value="KAF2896177.1"/>
    <property type="molecule type" value="Genomic_DNA"/>
</dbReference>
<feature type="domain" description="Major facilitator superfamily (MFS) profile" evidence="8">
    <location>
        <begin position="20"/>
        <end position="456"/>
    </location>
</feature>
<protein>
    <recommendedName>
        <fullName evidence="8">Major facilitator superfamily (MFS) profile domain-containing protein</fullName>
    </recommendedName>
</protein>
<dbReference type="Gene3D" id="1.20.1250.20">
    <property type="entry name" value="MFS general substrate transporter like domains"/>
    <property type="match status" value="2"/>
</dbReference>
<evidence type="ECO:0000313" key="10">
    <source>
        <dbReference type="Proteomes" id="UP000801492"/>
    </source>
</evidence>
<keyword evidence="5 7" id="KW-1133">Transmembrane helix</keyword>
<keyword evidence="3 7" id="KW-0812">Transmembrane</keyword>
<gene>
    <name evidence="9" type="ORF">ILUMI_10000</name>
</gene>
<keyword evidence="2" id="KW-0813">Transport</keyword>
<name>A0A8K0D374_IGNLU</name>
<feature type="transmembrane region" description="Helical" evidence="7">
    <location>
        <begin position="339"/>
        <end position="358"/>
    </location>
</feature>
<organism evidence="9 10">
    <name type="scientific">Ignelater luminosus</name>
    <name type="common">Cucubano</name>
    <name type="synonym">Pyrophorus luminosus</name>
    <dbReference type="NCBI Taxonomy" id="2038154"/>
    <lineage>
        <taxon>Eukaryota</taxon>
        <taxon>Metazoa</taxon>
        <taxon>Ecdysozoa</taxon>
        <taxon>Arthropoda</taxon>
        <taxon>Hexapoda</taxon>
        <taxon>Insecta</taxon>
        <taxon>Pterygota</taxon>
        <taxon>Neoptera</taxon>
        <taxon>Endopterygota</taxon>
        <taxon>Coleoptera</taxon>
        <taxon>Polyphaga</taxon>
        <taxon>Elateriformia</taxon>
        <taxon>Elateroidea</taxon>
        <taxon>Elateridae</taxon>
        <taxon>Agrypninae</taxon>
        <taxon>Pyrophorini</taxon>
        <taxon>Ignelater</taxon>
    </lineage>
</organism>
<dbReference type="Pfam" id="PF07690">
    <property type="entry name" value="MFS_1"/>
    <property type="match status" value="1"/>
</dbReference>
<evidence type="ECO:0000256" key="6">
    <source>
        <dbReference type="ARBA" id="ARBA00023136"/>
    </source>
</evidence>
<feature type="transmembrane region" description="Helical" evidence="7">
    <location>
        <begin position="432"/>
        <end position="451"/>
    </location>
</feature>
<dbReference type="PANTHER" id="PTHR11662:SF415">
    <property type="entry name" value="AT30085P-RELATED"/>
    <property type="match status" value="1"/>
</dbReference>
<evidence type="ECO:0000256" key="3">
    <source>
        <dbReference type="ARBA" id="ARBA00022692"/>
    </source>
</evidence>
<dbReference type="AlphaFoldDB" id="A0A8K0D374"/>
<evidence type="ECO:0000313" key="9">
    <source>
        <dbReference type="EMBL" id="KAF2896177.1"/>
    </source>
</evidence>
<feature type="transmembrane region" description="Helical" evidence="7">
    <location>
        <begin position="265"/>
        <end position="286"/>
    </location>
</feature>
<keyword evidence="10" id="KW-1185">Reference proteome</keyword>
<dbReference type="FunFam" id="1.20.1250.20:FF:000003">
    <property type="entry name" value="Solute carrier family 17 member 3"/>
    <property type="match status" value="1"/>
</dbReference>
<dbReference type="PANTHER" id="PTHR11662">
    <property type="entry name" value="SOLUTE CARRIER FAMILY 17"/>
    <property type="match status" value="1"/>
</dbReference>
<dbReference type="GO" id="GO:0015293">
    <property type="term" value="F:symporter activity"/>
    <property type="evidence" value="ECO:0007669"/>
    <property type="project" value="UniProtKB-KW"/>
</dbReference>
<dbReference type="InterPro" id="IPR011701">
    <property type="entry name" value="MFS"/>
</dbReference>
<dbReference type="GO" id="GO:0006820">
    <property type="term" value="P:monoatomic anion transport"/>
    <property type="evidence" value="ECO:0007669"/>
    <property type="project" value="TreeGrafter"/>
</dbReference>
<accession>A0A8K0D374</accession>
<dbReference type="InterPro" id="IPR036259">
    <property type="entry name" value="MFS_trans_sf"/>
</dbReference>
<feature type="transmembrane region" description="Helical" evidence="7">
    <location>
        <begin position="204"/>
        <end position="225"/>
    </location>
</feature>